<sequence length="210" mass="23502">MSQPMIALTFDDGPNTVITPLVLDILKENDAVGTFFLIAQNITPESAEMVRRAVAQGCDIENHSLTHGFMDKMTAEEIRAEVKACTEQIVAITGREPQFFRPPFIAVNQTMYDNIDYTFICGAGCEDWVPTVSAEERAERVLANAEDGQIVLLHDMQWNMNTVEALKTIVPELKKRGYRFVTCAQLFAEAGVTPVHGRLYSNVYQTIDRP</sequence>
<proteinExistence type="predicted"/>
<accession>A0AC61MV11</accession>
<reference evidence="1" key="1">
    <citation type="submission" date="2021-01" db="EMBL/GenBank/DDBJ databases">
        <title>Complete genome sequence of Clostridiales bacterium R-7.</title>
        <authorList>
            <person name="Mahoney-Kurpe S.C."/>
            <person name="Palevich N."/>
            <person name="Koike S."/>
            <person name="Moon C.D."/>
            <person name="Attwood G.T."/>
        </authorList>
    </citation>
    <scope>NUCLEOTIDE SEQUENCE</scope>
    <source>
        <strain evidence="1">R-7</strain>
    </source>
</reference>
<dbReference type="EMBL" id="CP068393">
    <property type="protein sequence ID" value="QUC66279.1"/>
    <property type="molecule type" value="Genomic_DNA"/>
</dbReference>
<gene>
    <name evidence="1" type="ORF">JYE49_10445</name>
</gene>
<evidence type="ECO:0000313" key="1">
    <source>
        <dbReference type="EMBL" id="QUC66279.1"/>
    </source>
</evidence>
<evidence type="ECO:0000313" key="2">
    <source>
        <dbReference type="Proteomes" id="UP000682782"/>
    </source>
</evidence>
<dbReference type="Proteomes" id="UP000682782">
    <property type="component" value="Chromosome"/>
</dbReference>
<protein>
    <submittedName>
        <fullName evidence="1">Polysaccharide deacetylase family protein</fullName>
    </submittedName>
</protein>
<keyword evidence="2" id="KW-1185">Reference proteome</keyword>
<organism evidence="1 2">
    <name type="scientific">Aristaeella hokkaidonensis</name>
    <dbReference type="NCBI Taxonomy" id="3046382"/>
    <lineage>
        <taxon>Bacteria</taxon>
        <taxon>Bacillati</taxon>
        <taxon>Bacillota</taxon>
        <taxon>Clostridia</taxon>
        <taxon>Eubacteriales</taxon>
        <taxon>Aristaeellaceae</taxon>
        <taxon>Aristaeella</taxon>
    </lineage>
</organism>
<name>A0AC61MV11_9FIRM</name>